<feature type="compositionally biased region" description="Basic and acidic residues" evidence="1">
    <location>
        <begin position="38"/>
        <end position="64"/>
    </location>
</feature>
<dbReference type="EMBL" id="CP111015">
    <property type="protein sequence ID" value="WAR03043.1"/>
    <property type="molecule type" value="Genomic_DNA"/>
</dbReference>
<feature type="compositionally biased region" description="Basic and acidic residues" evidence="1">
    <location>
        <begin position="1"/>
        <end position="25"/>
    </location>
</feature>
<gene>
    <name evidence="2" type="ORF">MAR_009601</name>
</gene>
<evidence type="ECO:0000313" key="3">
    <source>
        <dbReference type="Proteomes" id="UP001164746"/>
    </source>
</evidence>
<evidence type="ECO:0000256" key="1">
    <source>
        <dbReference type="SAM" id="MobiDB-lite"/>
    </source>
</evidence>
<evidence type="ECO:0000313" key="2">
    <source>
        <dbReference type="EMBL" id="WAR03043.1"/>
    </source>
</evidence>
<organism evidence="2 3">
    <name type="scientific">Mya arenaria</name>
    <name type="common">Soft-shell clam</name>
    <dbReference type="NCBI Taxonomy" id="6604"/>
    <lineage>
        <taxon>Eukaryota</taxon>
        <taxon>Metazoa</taxon>
        <taxon>Spiralia</taxon>
        <taxon>Lophotrochozoa</taxon>
        <taxon>Mollusca</taxon>
        <taxon>Bivalvia</taxon>
        <taxon>Autobranchia</taxon>
        <taxon>Heteroconchia</taxon>
        <taxon>Euheterodonta</taxon>
        <taxon>Imparidentia</taxon>
        <taxon>Neoheterodontei</taxon>
        <taxon>Myida</taxon>
        <taxon>Myoidea</taxon>
        <taxon>Myidae</taxon>
        <taxon>Mya</taxon>
    </lineage>
</organism>
<reference evidence="2" key="1">
    <citation type="submission" date="2022-11" db="EMBL/GenBank/DDBJ databases">
        <title>Centuries of genome instability and evolution in soft-shell clam transmissible cancer (bioRxiv).</title>
        <authorList>
            <person name="Hart S.F.M."/>
            <person name="Yonemitsu M.A."/>
            <person name="Giersch R.M."/>
            <person name="Beal B.F."/>
            <person name="Arriagada G."/>
            <person name="Davis B.W."/>
            <person name="Ostrander E.A."/>
            <person name="Goff S.P."/>
            <person name="Metzger M.J."/>
        </authorList>
    </citation>
    <scope>NUCLEOTIDE SEQUENCE</scope>
    <source>
        <strain evidence="2">MELC-2E11</strain>
        <tissue evidence="2">Siphon/mantle</tissue>
    </source>
</reference>
<protein>
    <submittedName>
        <fullName evidence="2">Uncharacterized protein</fullName>
    </submittedName>
</protein>
<keyword evidence="3" id="KW-1185">Reference proteome</keyword>
<proteinExistence type="predicted"/>
<name>A0ABY7DZ76_MYAAR</name>
<accession>A0ABY7DZ76</accession>
<sequence>MSDKAKDADKEYMDKYDDYNIEQDKYVGSSHSGKGRSKKEASQNHHEDPSGHTRKNVNADDFHE</sequence>
<dbReference type="Proteomes" id="UP001164746">
    <property type="component" value="Chromosome 4"/>
</dbReference>
<dbReference type="Pfam" id="PF10195">
    <property type="entry name" value="Phospho_p8"/>
    <property type="match status" value="1"/>
</dbReference>
<dbReference type="InterPro" id="IPR018792">
    <property type="entry name" value="NUPR1-like"/>
</dbReference>
<feature type="region of interest" description="Disordered" evidence="1">
    <location>
        <begin position="1"/>
        <end position="64"/>
    </location>
</feature>